<dbReference type="Pfam" id="PF00440">
    <property type="entry name" value="TetR_N"/>
    <property type="match status" value="1"/>
</dbReference>
<dbReference type="InterPro" id="IPR009057">
    <property type="entry name" value="Homeodomain-like_sf"/>
</dbReference>
<evidence type="ECO:0000313" key="6">
    <source>
        <dbReference type="EMBL" id="KPL76083.1"/>
    </source>
</evidence>
<evidence type="ECO:0000313" key="7">
    <source>
        <dbReference type="Proteomes" id="UP000050417"/>
    </source>
</evidence>
<accession>A0A0P6X3Y3</accession>
<evidence type="ECO:0000256" key="4">
    <source>
        <dbReference type="PROSITE-ProRule" id="PRU00335"/>
    </source>
</evidence>
<dbReference type="RefSeq" id="WP_075063279.1">
    <property type="nucleotide sequence ID" value="NZ_LGCL01000026.1"/>
</dbReference>
<feature type="DNA-binding region" description="H-T-H motif" evidence="4">
    <location>
        <begin position="35"/>
        <end position="54"/>
    </location>
</feature>
<dbReference type="SUPFAM" id="SSF48498">
    <property type="entry name" value="Tetracyclin repressor-like, C-terminal domain"/>
    <property type="match status" value="1"/>
</dbReference>
<dbReference type="PROSITE" id="PS50977">
    <property type="entry name" value="HTH_TETR_2"/>
    <property type="match status" value="1"/>
</dbReference>
<dbReference type="STRING" id="1134406.ADN00_12120"/>
<gene>
    <name evidence="6" type="ORF">ADN00_12120</name>
</gene>
<dbReference type="EMBL" id="LGCL01000026">
    <property type="protein sequence ID" value="KPL76083.1"/>
    <property type="molecule type" value="Genomic_DNA"/>
</dbReference>
<proteinExistence type="predicted"/>
<dbReference type="PATRIC" id="fig|1134406.4.peg.3900"/>
<protein>
    <recommendedName>
        <fullName evidence="5">HTH tetR-type domain-containing protein</fullName>
    </recommendedName>
</protein>
<organism evidence="6 7">
    <name type="scientific">Ornatilinea apprima</name>
    <dbReference type="NCBI Taxonomy" id="1134406"/>
    <lineage>
        <taxon>Bacteria</taxon>
        <taxon>Bacillati</taxon>
        <taxon>Chloroflexota</taxon>
        <taxon>Anaerolineae</taxon>
        <taxon>Anaerolineales</taxon>
        <taxon>Anaerolineaceae</taxon>
        <taxon>Ornatilinea</taxon>
    </lineage>
</organism>
<dbReference type="Proteomes" id="UP000050417">
    <property type="component" value="Unassembled WGS sequence"/>
</dbReference>
<dbReference type="InterPro" id="IPR025996">
    <property type="entry name" value="MT1864/Rv1816-like_C"/>
</dbReference>
<dbReference type="Pfam" id="PF13305">
    <property type="entry name" value="TetR_C_33"/>
    <property type="match status" value="1"/>
</dbReference>
<comment type="caution">
    <text evidence="6">The sequence shown here is derived from an EMBL/GenBank/DDBJ whole genome shotgun (WGS) entry which is preliminary data.</text>
</comment>
<evidence type="ECO:0000259" key="5">
    <source>
        <dbReference type="PROSITE" id="PS50977"/>
    </source>
</evidence>
<dbReference type="InterPro" id="IPR050109">
    <property type="entry name" value="HTH-type_TetR-like_transc_reg"/>
</dbReference>
<name>A0A0P6X3Y3_9CHLR</name>
<dbReference type="PRINTS" id="PR00455">
    <property type="entry name" value="HTHTETR"/>
</dbReference>
<evidence type="ECO:0000256" key="3">
    <source>
        <dbReference type="ARBA" id="ARBA00023163"/>
    </source>
</evidence>
<keyword evidence="3" id="KW-0804">Transcription</keyword>
<dbReference type="PANTHER" id="PTHR30055">
    <property type="entry name" value="HTH-TYPE TRANSCRIPTIONAL REGULATOR RUTR"/>
    <property type="match status" value="1"/>
</dbReference>
<evidence type="ECO:0000256" key="2">
    <source>
        <dbReference type="ARBA" id="ARBA00023125"/>
    </source>
</evidence>
<dbReference type="InterPro" id="IPR036271">
    <property type="entry name" value="Tet_transcr_reg_TetR-rel_C_sf"/>
</dbReference>
<dbReference type="AlphaFoldDB" id="A0A0P6X3Y3"/>
<evidence type="ECO:0000256" key="1">
    <source>
        <dbReference type="ARBA" id="ARBA00023015"/>
    </source>
</evidence>
<dbReference type="PANTHER" id="PTHR30055:SF243">
    <property type="entry name" value="HTH-TYPE TRANSCRIPTIONAL REGULATOR RV1816"/>
    <property type="match status" value="1"/>
</dbReference>
<keyword evidence="1" id="KW-0805">Transcription regulation</keyword>
<dbReference type="SUPFAM" id="SSF46689">
    <property type="entry name" value="Homeodomain-like"/>
    <property type="match status" value="1"/>
</dbReference>
<feature type="domain" description="HTH tetR-type" evidence="5">
    <location>
        <begin position="12"/>
        <end position="72"/>
    </location>
</feature>
<dbReference type="OrthoDB" id="7465645at2"/>
<keyword evidence="2 4" id="KW-0238">DNA-binding</keyword>
<dbReference type="InterPro" id="IPR001647">
    <property type="entry name" value="HTH_TetR"/>
</dbReference>
<reference evidence="6 7" key="1">
    <citation type="submission" date="2015-07" db="EMBL/GenBank/DDBJ databases">
        <title>Genome sequence of Ornatilinea apprima DSM 23815.</title>
        <authorList>
            <person name="Hemp J."/>
            <person name="Ward L.M."/>
            <person name="Pace L.A."/>
            <person name="Fischer W.W."/>
        </authorList>
    </citation>
    <scope>NUCLEOTIDE SEQUENCE [LARGE SCALE GENOMIC DNA]</scope>
    <source>
        <strain evidence="6 7">P3M-1</strain>
    </source>
</reference>
<dbReference type="GO" id="GO:0003700">
    <property type="term" value="F:DNA-binding transcription factor activity"/>
    <property type="evidence" value="ECO:0007669"/>
    <property type="project" value="TreeGrafter"/>
</dbReference>
<dbReference type="GO" id="GO:0000976">
    <property type="term" value="F:transcription cis-regulatory region binding"/>
    <property type="evidence" value="ECO:0007669"/>
    <property type="project" value="TreeGrafter"/>
</dbReference>
<dbReference type="Gene3D" id="1.10.357.10">
    <property type="entry name" value="Tetracycline Repressor, domain 2"/>
    <property type="match status" value="1"/>
</dbReference>
<sequence length="229" mass="24715">MSPRPRRSEQIQDLSEQILAAAWQQIAESGAPALSLRAIARALGITAPAIYNYYPDRDALVTALIVDAFTSFGDSQAAALQGIPAADHQQRLHALGAAYRQWAIDHPERYHLIFGTPIAGYVAPAEITMPAAACALNILIGELDAAHRAGKLNTTHLSPITSDLAAMFTAWQAERGAASEVALYQAFCVWSAIHGLVFLEISHQFPPMITDPSAFCQSAIQTLVRQTIL</sequence>
<keyword evidence="7" id="KW-1185">Reference proteome</keyword>